<gene>
    <name evidence="1" type="ORF">OFLC_LOCUS8373</name>
</gene>
<name>A0A183HLK9_9BILA</name>
<proteinExistence type="predicted"/>
<evidence type="ECO:0000313" key="2">
    <source>
        <dbReference type="Proteomes" id="UP000267606"/>
    </source>
</evidence>
<sequence length="173" mass="19142">MDKLQVKDQSKVKIPEEKTTTNKTTNAIATKIRKDGNKVNSLNLIDQNHNNASPMNYNCRTNGKPNGKDIRKIISGDITTDTIAKTTTSTKATKKIGNLRDYQANNDSDNKGPTKQLDSVIIDTQPIQKSWQAAMAGAKAYQQYHGQIVAHMLQNGYSPISMQVNITAIVRHC</sequence>
<dbReference type="WBParaSite" id="OFLC_0000837001-mRNA-1">
    <property type="protein sequence ID" value="OFLC_0000837001-mRNA-1"/>
    <property type="gene ID" value="OFLC_0000837001"/>
</dbReference>
<accession>A0A183HLK9</accession>
<evidence type="ECO:0000313" key="3">
    <source>
        <dbReference type="WBParaSite" id="OFLC_0000837001-mRNA-1"/>
    </source>
</evidence>
<dbReference type="Proteomes" id="UP000267606">
    <property type="component" value="Unassembled WGS sequence"/>
</dbReference>
<organism evidence="3">
    <name type="scientific">Onchocerca flexuosa</name>
    <dbReference type="NCBI Taxonomy" id="387005"/>
    <lineage>
        <taxon>Eukaryota</taxon>
        <taxon>Metazoa</taxon>
        <taxon>Ecdysozoa</taxon>
        <taxon>Nematoda</taxon>
        <taxon>Chromadorea</taxon>
        <taxon>Rhabditida</taxon>
        <taxon>Spirurina</taxon>
        <taxon>Spiruromorpha</taxon>
        <taxon>Filarioidea</taxon>
        <taxon>Onchocercidae</taxon>
        <taxon>Onchocerca</taxon>
    </lineage>
</organism>
<keyword evidence="2" id="KW-1185">Reference proteome</keyword>
<dbReference type="AlphaFoldDB" id="A0A183HLK9"/>
<reference evidence="1 2" key="2">
    <citation type="submission" date="2018-11" db="EMBL/GenBank/DDBJ databases">
        <authorList>
            <consortium name="Pathogen Informatics"/>
        </authorList>
    </citation>
    <scope>NUCLEOTIDE SEQUENCE [LARGE SCALE GENOMIC DNA]</scope>
</reference>
<evidence type="ECO:0000313" key="1">
    <source>
        <dbReference type="EMBL" id="VDO55351.1"/>
    </source>
</evidence>
<reference evidence="3" key="1">
    <citation type="submission" date="2016-06" db="UniProtKB">
        <authorList>
            <consortium name="WormBaseParasite"/>
        </authorList>
    </citation>
    <scope>IDENTIFICATION</scope>
</reference>
<dbReference type="STRING" id="387005.A0A183HLK9"/>
<protein>
    <submittedName>
        <fullName evidence="3">SLT_2 domain-containing protein</fullName>
    </submittedName>
</protein>
<dbReference type="EMBL" id="UZAJ01009410">
    <property type="protein sequence ID" value="VDO55351.1"/>
    <property type="molecule type" value="Genomic_DNA"/>
</dbReference>